<reference evidence="1 2" key="1">
    <citation type="submission" date="2017-02" db="EMBL/GenBank/DDBJ databases">
        <title>Acinetobacter sp. ANC 4945, whole genome shotgun sequencing project.</title>
        <authorList>
            <person name="Radolfova-Krizova L."/>
            <person name="Al Atrouni A."/>
            <person name="Nemec A."/>
        </authorList>
    </citation>
    <scope>NUCLEOTIDE SEQUENCE [LARGE SCALE GENOMIC DNA]</scope>
    <source>
        <strain evidence="1 2">ANC 4945</strain>
    </source>
</reference>
<dbReference type="PANTHER" id="PTHR39166:SF1">
    <property type="entry name" value="BLL1166 PROTEIN"/>
    <property type="match status" value="1"/>
</dbReference>
<dbReference type="Proteomes" id="UP000191160">
    <property type="component" value="Unassembled WGS sequence"/>
</dbReference>
<organism evidence="1 2">
    <name type="scientific">Acinetobacter amyesii</name>
    <dbReference type="NCBI Taxonomy" id="2942470"/>
    <lineage>
        <taxon>Bacteria</taxon>
        <taxon>Pseudomonadati</taxon>
        <taxon>Pseudomonadota</taxon>
        <taxon>Gammaproteobacteria</taxon>
        <taxon>Moraxellales</taxon>
        <taxon>Moraxellaceae</taxon>
        <taxon>Acinetobacter</taxon>
    </lineage>
</organism>
<name>A0A1T1H5B5_9GAMM</name>
<evidence type="ECO:0000313" key="1">
    <source>
        <dbReference type="EMBL" id="OOV85059.1"/>
    </source>
</evidence>
<gene>
    <name evidence="1" type="ORF">B1202_05245</name>
</gene>
<evidence type="ECO:0000313" key="2">
    <source>
        <dbReference type="Proteomes" id="UP000191160"/>
    </source>
</evidence>
<dbReference type="InterPro" id="IPR009267">
    <property type="entry name" value="NTP_transf_6"/>
</dbReference>
<dbReference type="AlphaFoldDB" id="A0A1T1H5B5"/>
<evidence type="ECO:0008006" key="3">
    <source>
        <dbReference type="Google" id="ProtNLM"/>
    </source>
</evidence>
<keyword evidence="2" id="KW-1185">Reference proteome</keyword>
<accession>A0A1T1H5B5</accession>
<proteinExistence type="predicted"/>
<comment type="caution">
    <text evidence="1">The sequence shown here is derived from an EMBL/GenBank/DDBJ whole genome shotgun (WGS) entry which is preliminary data.</text>
</comment>
<dbReference type="EMBL" id="MVKX01000002">
    <property type="protein sequence ID" value="OOV85059.1"/>
    <property type="molecule type" value="Genomic_DNA"/>
</dbReference>
<dbReference type="PANTHER" id="PTHR39166">
    <property type="entry name" value="BLL1166 PROTEIN"/>
    <property type="match status" value="1"/>
</dbReference>
<sequence length="190" mass="22307">MRYSDQLKHDLFQHQGIMQILHALYAIDTQAYLAAGVVRNLIWSQRHQQHYALEGTEVDVIYYAEHDDGTQGQRIQQQMQSEFPYIHWDVTNQATVHQWYRLENGEPIQALKSIEHALSLWPETATAIAVKLDDQQQIQLIAPLGLDDLFELNVRWNPRLVSQATFLQRVQQKQFLHRWPKLKLLMTPEA</sequence>
<protein>
    <recommendedName>
        <fullName evidence="3">Nucleotidyltransferase family protein</fullName>
    </recommendedName>
</protein>
<dbReference type="Pfam" id="PF06042">
    <property type="entry name" value="NTP_transf_6"/>
    <property type="match status" value="1"/>
</dbReference>